<dbReference type="InterPro" id="IPR000120">
    <property type="entry name" value="Amidase"/>
</dbReference>
<comment type="caution">
    <text evidence="2">The sequence shown here is derived from an EMBL/GenBank/DDBJ whole genome shotgun (WGS) entry which is preliminary data.</text>
</comment>
<dbReference type="GO" id="GO:0003824">
    <property type="term" value="F:catalytic activity"/>
    <property type="evidence" value="ECO:0007669"/>
    <property type="project" value="InterPro"/>
</dbReference>
<organism evidence="2 3">
    <name type="scientific">Gordonia rubripertincta</name>
    <name type="common">Rhodococcus corallinus</name>
    <dbReference type="NCBI Taxonomy" id="36822"/>
    <lineage>
        <taxon>Bacteria</taxon>
        <taxon>Bacillati</taxon>
        <taxon>Actinomycetota</taxon>
        <taxon>Actinomycetes</taxon>
        <taxon>Mycobacteriales</taxon>
        <taxon>Gordoniaceae</taxon>
        <taxon>Gordonia</taxon>
    </lineage>
</organism>
<accession>A0AAW4G7Y4</accession>
<evidence type="ECO:0000259" key="1">
    <source>
        <dbReference type="Pfam" id="PF01425"/>
    </source>
</evidence>
<gene>
    <name evidence="2" type="ORF">JTZ10_16130</name>
</gene>
<dbReference type="InterPro" id="IPR036928">
    <property type="entry name" value="AS_sf"/>
</dbReference>
<dbReference type="Gene3D" id="3.90.1300.10">
    <property type="entry name" value="Amidase signature (AS) domain"/>
    <property type="match status" value="1"/>
</dbReference>
<proteinExistence type="predicted"/>
<dbReference type="Pfam" id="PF01425">
    <property type="entry name" value="Amidase"/>
    <property type="match status" value="1"/>
</dbReference>
<dbReference type="PANTHER" id="PTHR11895">
    <property type="entry name" value="TRANSAMIDASE"/>
    <property type="match status" value="1"/>
</dbReference>
<feature type="domain" description="Amidase" evidence="1">
    <location>
        <begin position="18"/>
        <end position="434"/>
    </location>
</feature>
<name>A0AAW4G7Y4_GORRU</name>
<dbReference type="Proteomes" id="UP001195196">
    <property type="component" value="Unassembled WGS sequence"/>
</dbReference>
<dbReference type="EMBL" id="JAFFGU010000007">
    <property type="protein sequence ID" value="MBM7279279.1"/>
    <property type="molecule type" value="Genomic_DNA"/>
</dbReference>
<dbReference type="InterPro" id="IPR023631">
    <property type="entry name" value="Amidase_dom"/>
</dbReference>
<dbReference type="PROSITE" id="PS00571">
    <property type="entry name" value="AMIDASES"/>
    <property type="match status" value="1"/>
</dbReference>
<evidence type="ECO:0000313" key="2">
    <source>
        <dbReference type="EMBL" id="MBM7279279.1"/>
    </source>
</evidence>
<dbReference type="PANTHER" id="PTHR11895:SF176">
    <property type="entry name" value="AMIDASE AMID-RELATED"/>
    <property type="match status" value="1"/>
</dbReference>
<dbReference type="InterPro" id="IPR020556">
    <property type="entry name" value="Amidase_CS"/>
</dbReference>
<reference evidence="2" key="1">
    <citation type="submission" date="2021-02" db="EMBL/GenBank/DDBJ databases">
        <title>Taxonomy, biology and ecology of Rhodococcus bacteria occurring in California pistachio and other woody hosts as revealed by genome sequence analyses.</title>
        <authorList>
            <person name="Riely B."/>
            <person name="Gai Y."/>
        </authorList>
    </citation>
    <scope>NUCLEOTIDE SEQUENCE</scope>
    <source>
        <strain evidence="2">BP-295</strain>
    </source>
</reference>
<protein>
    <submittedName>
        <fullName evidence="2">Amidase</fullName>
    </submittedName>
</protein>
<dbReference type="RefSeq" id="WP_204718394.1">
    <property type="nucleotide sequence ID" value="NZ_JAFFGU010000007.1"/>
</dbReference>
<sequence>MNSPLIEDPTHETDALGAVREALRAIDIRDAEVRALVDVFADDALAEAHHQMSVPADRRGPLTGVPIVVKDIYDVAGHPTGNGSAASPRTPAHSDSEAVRRARAAGAIVLAKATTHEYAWGVTTPPTRNPHDLTRVPGGSSGGTAAAIAAGMAVSGLGTDTGGSIRIPAALCGVAGIKPTFGLVSRRGVSGLSWSLDHTGPLGRSVGDVAALLQAIAGYDPADPYSVPGPPAVYDAEFDRGVAGLRIGLSQNYFGDRLTDDVASAFEATVAALEAAGATIVSVDLSGLAACPDILAGLSPVETVAWHGSQTDIDTTAYGPDVAAALTLGNATSGVDYARALHAKHVLTRDVVGLFDDLDVLVSPTVAMTAPPCGLDRVDLGGTDVPVLEGLNALTIPANVTGIPALSVPCGTDRAGLPVGFQIMGRPWAEATVLGVGATVETLMAHTRPSTTTTV</sequence>
<evidence type="ECO:0000313" key="3">
    <source>
        <dbReference type="Proteomes" id="UP001195196"/>
    </source>
</evidence>
<dbReference type="SUPFAM" id="SSF75304">
    <property type="entry name" value="Amidase signature (AS) enzymes"/>
    <property type="match status" value="1"/>
</dbReference>
<dbReference type="AlphaFoldDB" id="A0AAW4G7Y4"/>